<keyword evidence="6" id="KW-0539">Nucleus</keyword>
<dbReference type="HOGENOM" id="CLU_012049_0_0_1"/>
<evidence type="ECO:0000313" key="9">
    <source>
        <dbReference type="EMBL" id="CAP86568.1"/>
    </source>
</evidence>
<dbReference type="GO" id="GO:0005634">
    <property type="term" value="C:nucleus"/>
    <property type="evidence" value="ECO:0007669"/>
    <property type="project" value="UniProtKB-SubCell"/>
</dbReference>
<evidence type="ECO:0000256" key="2">
    <source>
        <dbReference type="ARBA" id="ARBA00022723"/>
    </source>
</evidence>
<evidence type="ECO:0000256" key="6">
    <source>
        <dbReference type="ARBA" id="ARBA00023242"/>
    </source>
</evidence>
<dbReference type="PANTHER" id="PTHR46910">
    <property type="entry name" value="TRANSCRIPTION FACTOR PDR1"/>
    <property type="match status" value="1"/>
</dbReference>
<evidence type="ECO:0000256" key="4">
    <source>
        <dbReference type="ARBA" id="ARBA00023125"/>
    </source>
</evidence>
<dbReference type="EMBL" id="AM920435">
    <property type="protein sequence ID" value="CAP86568.1"/>
    <property type="molecule type" value="Genomic_DNA"/>
</dbReference>
<accession>B6HGK0</accession>
<dbReference type="InterPro" id="IPR036864">
    <property type="entry name" value="Zn2-C6_fun-type_DNA-bd_sf"/>
</dbReference>
<evidence type="ECO:0000256" key="7">
    <source>
        <dbReference type="SAM" id="Phobius"/>
    </source>
</evidence>
<protein>
    <submittedName>
        <fullName evidence="9">Pc20g12390 protein</fullName>
    </submittedName>
</protein>
<proteinExistence type="predicted"/>
<dbReference type="eggNOG" id="ENOG502SHIH">
    <property type="taxonomic scope" value="Eukaryota"/>
</dbReference>
<dbReference type="GeneID" id="8308482"/>
<dbReference type="InterPro" id="IPR050987">
    <property type="entry name" value="AtrR-like"/>
</dbReference>
<feature type="transmembrane region" description="Helical" evidence="7">
    <location>
        <begin position="509"/>
        <end position="531"/>
    </location>
</feature>
<comment type="subcellular location">
    <subcellularLocation>
        <location evidence="1">Nucleus</location>
    </subcellularLocation>
</comment>
<evidence type="ECO:0000259" key="8">
    <source>
        <dbReference type="PROSITE" id="PS50048"/>
    </source>
</evidence>
<dbReference type="GO" id="GO:0000981">
    <property type="term" value="F:DNA-binding transcription factor activity, RNA polymerase II-specific"/>
    <property type="evidence" value="ECO:0007669"/>
    <property type="project" value="InterPro"/>
</dbReference>
<dbReference type="BioCyc" id="PCHR:PC20G12390-MONOMER"/>
<keyword evidence="3" id="KW-0805">Transcription regulation</keyword>
<evidence type="ECO:0000256" key="5">
    <source>
        <dbReference type="ARBA" id="ARBA00023163"/>
    </source>
</evidence>
<dbReference type="PROSITE" id="PS50048">
    <property type="entry name" value="ZN2_CY6_FUNGAL_2"/>
    <property type="match status" value="1"/>
</dbReference>
<organism evidence="9 10">
    <name type="scientific">Penicillium rubens (strain ATCC 28089 / DSM 1075 / NRRL 1951 / Wisconsin 54-1255)</name>
    <name type="common">Penicillium chrysogenum</name>
    <dbReference type="NCBI Taxonomy" id="500485"/>
    <lineage>
        <taxon>Eukaryota</taxon>
        <taxon>Fungi</taxon>
        <taxon>Dikarya</taxon>
        <taxon>Ascomycota</taxon>
        <taxon>Pezizomycotina</taxon>
        <taxon>Eurotiomycetes</taxon>
        <taxon>Eurotiomycetidae</taxon>
        <taxon>Eurotiales</taxon>
        <taxon>Aspergillaceae</taxon>
        <taxon>Penicillium</taxon>
        <taxon>Penicillium chrysogenum species complex</taxon>
    </lineage>
</organism>
<dbReference type="PANTHER" id="PTHR46910:SF37">
    <property type="entry name" value="ZN(II)2CYS6 TRANSCRIPTION FACTOR (EUROFUNG)"/>
    <property type="match status" value="1"/>
</dbReference>
<dbReference type="SMART" id="SM00066">
    <property type="entry name" value="GAL4"/>
    <property type="match status" value="1"/>
</dbReference>
<keyword evidence="7" id="KW-0472">Membrane</keyword>
<dbReference type="RefSeq" id="XP_002563724.1">
    <property type="nucleotide sequence ID" value="XM_002563678.1"/>
</dbReference>
<dbReference type="Proteomes" id="UP000000724">
    <property type="component" value="Contig Pc00c20"/>
</dbReference>
<dbReference type="Gene3D" id="4.10.240.10">
    <property type="entry name" value="Zn(2)-C6 fungal-type DNA-binding domain"/>
    <property type="match status" value="1"/>
</dbReference>
<keyword evidence="10" id="KW-1185">Reference proteome</keyword>
<dbReference type="OMA" id="ELLAWML"/>
<evidence type="ECO:0000313" key="10">
    <source>
        <dbReference type="Proteomes" id="UP000000724"/>
    </source>
</evidence>
<dbReference type="CDD" id="cd12148">
    <property type="entry name" value="fungal_TF_MHR"/>
    <property type="match status" value="1"/>
</dbReference>
<keyword evidence="4" id="KW-0238">DNA-binding</keyword>
<dbReference type="InterPro" id="IPR007219">
    <property type="entry name" value="XnlR_reg_dom"/>
</dbReference>
<dbReference type="Pfam" id="PF00172">
    <property type="entry name" value="Zn_clus"/>
    <property type="match status" value="1"/>
</dbReference>
<dbReference type="SMART" id="SM00906">
    <property type="entry name" value="Fungal_trans"/>
    <property type="match status" value="1"/>
</dbReference>
<gene>
    <name evidence="9" type="ORF">Pc20g12390</name>
    <name evidence="9" type="ORF">PCH_Pc20g12390</name>
</gene>
<dbReference type="CDD" id="cd00067">
    <property type="entry name" value="GAL4"/>
    <property type="match status" value="1"/>
</dbReference>
<keyword evidence="7" id="KW-1133">Transmembrane helix</keyword>
<dbReference type="InterPro" id="IPR001138">
    <property type="entry name" value="Zn2Cys6_DnaBD"/>
</dbReference>
<dbReference type="GO" id="GO:0006351">
    <property type="term" value="P:DNA-templated transcription"/>
    <property type="evidence" value="ECO:0007669"/>
    <property type="project" value="InterPro"/>
</dbReference>
<dbReference type="SUPFAM" id="SSF57701">
    <property type="entry name" value="Zn2/Cys6 DNA-binding domain"/>
    <property type="match status" value="1"/>
</dbReference>
<dbReference type="GO" id="GO:0003677">
    <property type="term" value="F:DNA binding"/>
    <property type="evidence" value="ECO:0007669"/>
    <property type="project" value="UniProtKB-KW"/>
</dbReference>
<dbReference type="GO" id="GO:0008270">
    <property type="term" value="F:zinc ion binding"/>
    <property type="evidence" value="ECO:0007669"/>
    <property type="project" value="InterPro"/>
</dbReference>
<dbReference type="KEGG" id="pcs:N7525_009618"/>
<evidence type="ECO:0000256" key="3">
    <source>
        <dbReference type="ARBA" id="ARBA00023015"/>
    </source>
</evidence>
<name>B6HGK0_PENRW</name>
<dbReference type="VEuPathDB" id="FungiDB:PCH_Pc20g12390"/>
<dbReference type="AlphaFoldDB" id="B6HGK0"/>
<reference evidence="9 10" key="1">
    <citation type="journal article" date="2008" name="Nat. Biotechnol.">
        <title>Genome sequencing and analysis of the filamentous fungus Penicillium chrysogenum.</title>
        <authorList>
            <person name="van den Berg M.A."/>
            <person name="Albang R."/>
            <person name="Albermann K."/>
            <person name="Badger J.H."/>
            <person name="Daran J.-M."/>
            <person name="Driessen A.J.M."/>
            <person name="Garcia-Estrada C."/>
            <person name="Fedorova N.D."/>
            <person name="Harris D.M."/>
            <person name="Heijne W.H.M."/>
            <person name="Joardar V.S."/>
            <person name="Kiel J.A.K.W."/>
            <person name="Kovalchuk A."/>
            <person name="Martin J.F."/>
            <person name="Nierman W.C."/>
            <person name="Nijland J.G."/>
            <person name="Pronk J.T."/>
            <person name="Roubos J.A."/>
            <person name="van der Klei I.J."/>
            <person name="van Peij N.N.M.E."/>
            <person name="Veenhuis M."/>
            <person name="von Doehren H."/>
            <person name="Wagner C."/>
            <person name="Wortman J.R."/>
            <person name="Bovenberg R.A.L."/>
        </authorList>
    </citation>
    <scope>NUCLEOTIDE SEQUENCE [LARGE SCALE GENOMIC DNA]</scope>
    <source>
        <strain evidence="10">ATCC 28089 / DSM 1075 / NRRL 1951 / Wisconsin 54-1255</strain>
    </source>
</reference>
<keyword evidence="5" id="KW-0804">Transcription</keyword>
<keyword evidence="2" id="KW-0479">Metal-binding</keyword>
<evidence type="ECO:0000256" key="1">
    <source>
        <dbReference type="ARBA" id="ARBA00004123"/>
    </source>
</evidence>
<dbReference type="OrthoDB" id="103819at2759"/>
<sequence length="660" mass="73184">MSPGPVLREHSKPLSVCDSCFSRKVRCDRGNPCGNCQDNNTTCSRLRVSKRARNTTQLAVIENRGQICPKSLQAPDPQDPQNSLLGLQDYSAAISNSYSRLDYHQSRGASPGYDKPLSLRDAHTTIQYHLDHLEWLTINRRQILESGLGLASQLSESVEDPANVDSDITVEEQIRTPSFELLAWMLKDIKESSLGPFVRGYFRHISEATLKQLGLTLLHRNGTPHDLLISTVCVNAVASKFLTAVTNTGIDSELIHEMTHSVVKFQASAKVALRSISLLSTPSLGLLQALLSGIFLYQGSGDITACWELTKAACRVCTSLGLDTTMKTGGTVCEEEYYCVAWCYILDKNFAFRMGRFETLLDIEIGHFTSGQPSHQHSTSDLFRIYMSLAGVQAAVLPYLTWHSSMLTGGLSSSHGMGKHWLVNMQQIQERIEQISGPYPAWKGLDAQSEISALQFAYHSVMTAIFHVTGGAVDQSVDIRKQRLLEAHHGISSLVSICISAERQGTVALLHWTLLVYPITAYFVLFCNVVATSDTDDFKLMTTIADCLTRIETTSRPIIQVRAIFCHFLSLAAQVFEDESNPMMVTRDHQVQPVQSHSNTLHWMPDSLFLPSTADAIPPFAPSVLAGMDDFPGMLSIFPENEMFTPFSDHFPEFENDPSI</sequence>
<keyword evidence="7" id="KW-0812">Transmembrane</keyword>
<dbReference type="Pfam" id="PF04082">
    <property type="entry name" value="Fungal_trans"/>
    <property type="match status" value="1"/>
</dbReference>
<feature type="domain" description="Zn(2)-C6 fungal-type" evidence="8">
    <location>
        <begin position="16"/>
        <end position="45"/>
    </location>
</feature>